<organism evidence="1 2">
    <name type="scientific">Hypoxylon rubiginosum</name>
    <dbReference type="NCBI Taxonomy" id="110542"/>
    <lineage>
        <taxon>Eukaryota</taxon>
        <taxon>Fungi</taxon>
        <taxon>Dikarya</taxon>
        <taxon>Ascomycota</taxon>
        <taxon>Pezizomycotina</taxon>
        <taxon>Sordariomycetes</taxon>
        <taxon>Xylariomycetidae</taxon>
        <taxon>Xylariales</taxon>
        <taxon>Hypoxylaceae</taxon>
        <taxon>Hypoxylon</taxon>
    </lineage>
</organism>
<reference evidence="1 2" key="1">
    <citation type="journal article" date="2022" name="New Phytol.">
        <title>Ecological generalism drives hyperdiversity of secondary metabolite gene clusters in xylarialean endophytes.</title>
        <authorList>
            <person name="Franco M.E.E."/>
            <person name="Wisecaver J.H."/>
            <person name="Arnold A.E."/>
            <person name="Ju Y.M."/>
            <person name="Slot J.C."/>
            <person name="Ahrendt S."/>
            <person name="Moore L.P."/>
            <person name="Eastman K.E."/>
            <person name="Scott K."/>
            <person name="Konkel Z."/>
            <person name="Mondo S.J."/>
            <person name="Kuo A."/>
            <person name="Hayes R.D."/>
            <person name="Haridas S."/>
            <person name="Andreopoulos B."/>
            <person name="Riley R."/>
            <person name="LaButti K."/>
            <person name="Pangilinan J."/>
            <person name="Lipzen A."/>
            <person name="Amirebrahimi M."/>
            <person name="Yan J."/>
            <person name="Adam C."/>
            <person name="Keymanesh K."/>
            <person name="Ng V."/>
            <person name="Louie K."/>
            <person name="Northen T."/>
            <person name="Drula E."/>
            <person name="Henrissat B."/>
            <person name="Hsieh H.M."/>
            <person name="Youens-Clark K."/>
            <person name="Lutzoni F."/>
            <person name="Miadlikowska J."/>
            <person name="Eastwood D.C."/>
            <person name="Hamelin R.C."/>
            <person name="Grigoriev I.V."/>
            <person name="U'Ren J.M."/>
        </authorList>
    </citation>
    <scope>NUCLEOTIDE SEQUENCE [LARGE SCALE GENOMIC DNA]</scope>
    <source>
        <strain evidence="1 2">ER1909</strain>
    </source>
</reference>
<dbReference type="EMBL" id="MU394299">
    <property type="protein sequence ID" value="KAI6088818.1"/>
    <property type="molecule type" value="Genomic_DNA"/>
</dbReference>
<name>A0ACC0D835_9PEZI</name>
<evidence type="ECO:0000313" key="2">
    <source>
        <dbReference type="Proteomes" id="UP001497680"/>
    </source>
</evidence>
<keyword evidence="2" id="KW-1185">Reference proteome</keyword>
<comment type="caution">
    <text evidence="1">The sequence shown here is derived from an EMBL/GenBank/DDBJ whole genome shotgun (WGS) entry which is preliminary data.</text>
</comment>
<accession>A0ACC0D835</accession>
<evidence type="ECO:0000313" key="1">
    <source>
        <dbReference type="EMBL" id="KAI6088818.1"/>
    </source>
</evidence>
<sequence length="151" mass="16804">MAPRRKEPTPTEAGSDSDVALSLDFNYKPSASIPQAMESIDKWKSKRSGIQKGIEADYTNKLATLKTEIKAHYQNEAQKTSDHSKQLKERLVAALEKRMACEEKIKKCIDSLQDDSAHLAMLVDAIYAGRREAAAQSTRVSKPAKPNMRKA</sequence>
<gene>
    <name evidence="1" type="ORF">F4821DRAFT_82825</name>
</gene>
<proteinExistence type="predicted"/>
<dbReference type="Proteomes" id="UP001497680">
    <property type="component" value="Unassembled WGS sequence"/>
</dbReference>
<protein>
    <submittedName>
        <fullName evidence="1">Uncharacterized protein</fullName>
    </submittedName>
</protein>